<proteinExistence type="predicted"/>
<evidence type="ECO:0000313" key="2">
    <source>
        <dbReference type="Proteomes" id="UP000606490"/>
    </source>
</evidence>
<evidence type="ECO:0000313" key="1">
    <source>
        <dbReference type="EMBL" id="MBL6459254.1"/>
    </source>
</evidence>
<organism evidence="1 2">
    <name type="scientific">Belnapia mucosa</name>
    <dbReference type="NCBI Taxonomy" id="2804532"/>
    <lineage>
        <taxon>Bacteria</taxon>
        <taxon>Pseudomonadati</taxon>
        <taxon>Pseudomonadota</taxon>
        <taxon>Alphaproteobacteria</taxon>
        <taxon>Acetobacterales</taxon>
        <taxon>Roseomonadaceae</taxon>
        <taxon>Belnapia</taxon>
    </lineage>
</organism>
<dbReference type="RefSeq" id="WP_202828982.1">
    <property type="nucleotide sequence ID" value="NZ_JAEUXJ010000030.1"/>
</dbReference>
<dbReference type="Proteomes" id="UP000606490">
    <property type="component" value="Unassembled WGS sequence"/>
</dbReference>
<reference evidence="1 2" key="1">
    <citation type="submission" date="2021-01" db="EMBL/GenBank/DDBJ databases">
        <title>Belnapia mucosa sp. nov. and Belnapia arida sp. nov., isolated from the Tabernas Desert (Almeria, Spain).</title>
        <authorList>
            <person name="Molina-Menor E."/>
            <person name="Vidal-Verdu A."/>
            <person name="Calonge A."/>
            <person name="Satari L."/>
            <person name="Pereto Magraner J."/>
            <person name="Porcar Miralles M."/>
        </authorList>
    </citation>
    <scope>NUCLEOTIDE SEQUENCE [LARGE SCALE GENOMIC DNA]</scope>
    <source>
        <strain evidence="1 2">T6</strain>
    </source>
</reference>
<comment type="caution">
    <text evidence="1">The sequence shown here is derived from an EMBL/GenBank/DDBJ whole genome shotgun (WGS) entry which is preliminary data.</text>
</comment>
<name>A0ABS1VC62_9PROT</name>
<gene>
    <name evidence="1" type="ORF">JMJ55_28430</name>
</gene>
<keyword evidence="2" id="KW-1185">Reference proteome</keyword>
<accession>A0ABS1VC62</accession>
<protein>
    <submittedName>
        <fullName evidence="1">Uncharacterized protein</fullName>
    </submittedName>
</protein>
<sequence>MAPLGRTDPMGDDWDLVWQEYDQRQPAPAARPVPARMRARRRLGWLLALSLGLALLPRPAALMGDPEGQLGASEALGALLSLAPEEAELPPLADAISRLAAESSEAACWVLRLKPMQRGCP</sequence>
<dbReference type="EMBL" id="JAEUXJ010000030">
    <property type="protein sequence ID" value="MBL6459254.1"/>
    <property type="molecule type" value="Genomic_DNA"/>
</dbReference>